<dbReference type="Pfam" id="PF01628">
    <property type="entry name" value="HrcA"/>
    <property type="match status" value="1"/>
</dbReference>
<dbReference type="AlphaFoldDB" id="A0AAP9Y885"/>
<dbReference type="SUPFAM" id="SSF55781">
    <property type="entry name" value="GAF domain-like"/>
    <property type="match status" value="1"/>
</dbReference>
<reference evidence="8 9" key="1">
    <citation type="submission" date="2020-12" db="EMBL/GenBank/DDBJ databases">
        <title>FDA dAtabase for Regulatory Grade micrObial Sequences (FDA-ARGOS): Supporting development and validation of Infectious Disease Dx tests.</title>
        <authorList>
            <person name="Sproer C."/>
            <person name="Gronow S."/>
            <person name="Severitt S."/>
            <person name="Schroder I."/>
            <person name="Tallon L."/>
            <person name="Sadzewicz L."/>
            <person name="Zhao X."/>
            <person name="Boylan J."/>
            <person name="Ott S."/>
            <person name="Bowen H."/>
            <person name="Vavikolanu K."/>
            <person name="Mehta A."/>
            <person name="Aluvathingal J."/>
            <person name="Nadendla S."/>
            <person name="Lowell S."/>
            <person name="Myers T."/>
            <person name="Yan Y."/>
            <person name="Sichtig H."/>
        </authorList>
    </citation>
    <scope>NUCLEOTIDE SEQUENCE [LARGE SCALE GENOMIC DNA]</scope>
    <source>
        <strain evidence="8 9">FDAARGOS_985</strain>
    </source>
</reference>
<keyword evidence="9" id="KW-1185">Reference proteome</keyword>
<dbReference type="Proteomes" id="UP000595220">
    <property type="component" value="Chromosome"/>
</dbReference>
<gene>
    <name evidence="5 8" type="primary">hrcA</name>
    <name evidence="8" type="ORF">I6H42_02150</name>
</gene>
<dbReference type="InterPro" id="IPR002571">
    <property type="entry name" value="HrcA"/>
</dbReference>
<organism evidence="8 9">
    <name type="scientific">Schaalia meyeri</name>
    <dbReference type="NCBI Taxonomy" id="52773"/>
    <lineage>
        <taxon>Bacteria</taxon>
        <taxon>Bacillati</taxon>
        <taxon>Actinomycetota</taxon>
        <taxon>Actinomycetes</taxon>
        <taxon>Actinomycetales</taxon>
        <taxon>Actinomycetaceae</taxon>
        <taxon>Schaalia</taxon>
    </lineage>
</organism>
<evidence type="ECO:0000259" key="6">
    <source>
        <dbReference type="Pfam" id="PF01628"/>
    </source>
</evidence>
<evidence type="ECO:0000256" key="2">
    <source>
        <dbReference type="ARBA" id="ARBA00023015"/>
    </source>
</evidence>
<dbReference type="Gene3D" id="3.30.450.40">
    <property type="match status" value="1"/>
</dbReference>
<evidence type="ECO:0000313" key="8">
    <source>
        <dbReference type="EMBL" id="QQC44239.1"/>
    </source>
</evidence>
<dbReference type="GO" id="GO:0003677">
    <property type="term" value="F:DNA binding"/>
    <property type="evidence" value="ECO:0007669"/>
    <property type="project" value="InterPro"/>
</dbReference>
<evidence type="ECO:0000256" key="5">
    <source>
        <dbReference type="HAMAP-Rule" id="MF_00081"/>
    </source>
</evidence>
<comment type="similarity">
    <text evidence="5">Belongs to the HrcA family.</text>
</comment>
<comment type="function">
    <text evidence="5">Negative regulator of class I heat shock genes (grpE-dnaK-dnaJ and groELS operons). Prevents heat-shock induction of these operons.</text>
</comment>
<dbReference type="InterPro" id="IPR029016">
    <property type="entry name" value="GAF-like_dom_sf"/>
</dbReference>
<dbReference type="SUPFAM" id="SSF46785">
    <property type="entry name" value="Winged helix' DNA-binding domain"/>
    <property type="match status" value="1"/>
</dbReference>
<evidence type="ECO:0000256" key="4">
    <source>
        <dbReference type="ARBA" id="ARBA00023163"/>
    </source>
</evidence>
<dbReference type="Gene3D" id="3.30.390.60">
    <property type="entry name" value="Heat-inducible transcription repressor hrca homolog, domain 3"/>
    <property type="match status" value="1"/>
</dbReference>
<dbReference type="GO" id="GO:0003700">
    <property type="term" value="F:DNA-binding transcription factor activity"/>
    <property type="evidence" value="ECO:0007669"/>
    <property type="project" value="InterPro"/>
</dbReference>
<evidence type="ECO:0000256" key="3">
    <source>
        <dbReference type="ARBA" id="ARBA00023016"/>
    </source>
</evidence>
<dbReference type="PANTHER" id="PTHR34824">
    <property type="entry name" value="HEAT-INDUCIBLE TRANSCRIPTION REPRESSOR HRCA"/>
    <property type="match status" value="1"/>
</dbReference>
<evidence type="ECO:0000313" key="9">
    <source>
        <dbReference type="Proteomes" id="UP000595220"/>
    </source>
</evidence>
<name>A0AAP9Y885_9ACTO</name>
<keyword evidence="1 5" id="KW-0678">Repressor</keyword>
<dbReference type="InterPro" id="IPR001034">
    <property type="entry name" value="DeoR_HTH"/>
</dbReference>
<dbReference type="HAMAP" id="MF_00081">
    <property type="entry name" value="HrcA"/>
    <property type="match status" value="1"/>
</dbReference>
<accession>A0AAP9Y885</accession>
<dbReference type="InterPro" id="IPR036388">
    <property type="entry name" value="WH-like_DNA-bd_sf"/>
</dbReference>
<dbReference type="PIRSF" id="PIRSF005485">
    <property type="entry name" value="HrcA"/>
    <property type="match status" value="1"/>
</dbReference>
<dbReference type="InterPro" id="IPR021153">
    <property type="entry name" value="HrcA_C"/>
</dbReference>
<feature type="domain" description="HTH deoR-type" evidence="7">
    <location>
        <begin position="35"/>
        <end position="63"/>
    </location>
</feature>
<dbReference type="InterPro" id="IPR036390">
    <property type="entry name" value="WH_DNA-bd_sf"/>
</dbReference>
<feature type="domain" description="Heat-inducible transcription repressor HrcA C-terminal" evidence="6">
    <location>
        <begin position="106"/>
        <end position="327"/>
    </location>
</feature>
<proteinExistence type="inferred from homology"/>
<dbReference type="NCBIfam" id="TIGR00331">
    <property type="entry name" value="hrcA"/>
    <property type="match status" value="1"/>
</dbReference>
<dbReference type="GO" id="GO:0045892">
    <property type="term" value="P:negative regulation of DNA-templated transcription"/>
    <property type="evidence" value="ECO:0007669"/>
    <property type="project" value="UniProtKB-UniRule"/>
</dbReference>
<keyword evidence="4 5" id="KW-0804">Transcription</keyword>
<keyword evidence="3 5" id="KW-0346">Stress response</keyword>
<dbReference type="PANTHER" id="PTHR34824:SF1">
    <property type="entry name" value="HEAT-INDUCIBLE TRANSCRIPTION REPRESSOR HRCA"/>
    <property type="match status" value="1"/>
</dbReference>
<dbReference type="EMBL" id="CP066065">
    <property type="protein sequence ID" value="QQC44239.1"/>
    <property type="molecule type" value="Genomic_DNA"/>
</dbReference>
<dbReference type="Gene3D" id="1.10.10.10">
    <property type="entry name" value="Winged helix-like DNA-binding domain superfamily/Winged helix DNA-binding domain"/>
    <property type="match status" value="1"/>
</dbReference>
<dbReference type="InterPro" id="IPR023120">
    <property type="entry name" value="WHTH_transcript_rep_HrcA_IDD"/>
</dbReference>
<evidence type="ECO:0000259" key="7">
    <source>
        <dbReference type="Pfam" id="PF08220"/>
    </source>
</evidence>
<dbReference type="Pfam" id="PF08220">
    <property type="entry name" value="HTH_DeoR"/>
    <property type="match status" value="1"/>
</dbReference>
<keyword evidence="2 5" id="KW-0805">Transcription regulation</keyword>
<protein>
    <recommendedName>
        <fullName evidence="5">Heat-inducible transcription repressor HrcA</fullName>
    </recommendedName>
</protein>
<evidence type="ECO:0000256" key="1">
    <source>
        <dbReference type="ARBA" id="ARBA00022491"/>
    </source>
</evidence>
<dbReference type="RefSeq" id="WP_198482593.1">
    <property type="nucleotide sequence ID" value="NZ_CP066065.1"/>
</dbReference>
<sequence length="347" mass="37010">MARNSAQRRRLDVLRAIVTQYVATREPVGSKAIAAGGLGVSSATIRNDMAVLEEAGLIYQPHTSAGRVPTDRGYRVFVDRLAKLKPMSTPERQALETFLSKSVDIDDIVERSVRLLAQVTQQVALVQYPGARVRTLKQLEVIDLSFGRVLVLVITADGEVGERILTLETPLNEEELRDVREHLRHHCDGATSTTVRSCVEVAKASAAPEIAAAVASVGTALDDVFSGAGDAKIVVAGAANLARGALDFRDIAPVLDALEEQVVLMRLFSEADSGDEVHVSIGAENPHDGLAEAAVVTGTYQAGADEGGGAAHLGIVGPMRMDYARTMSSVRAVAAYLSRYLAQERNS</sequence>